<dbReference type="InterPro" id="IPR036179">
    <property type="entry name" value="Ig-like_dom_sf"/>
</dbReference>
<dbReference type="GO" id="GO:0007156">
    <property type="term" value="P:homophilic cell adhesion via plasma membrane adhesion molecules"/>
    <property type="evidence" value="ECO:0007669"/>
    <property type="project" value="TreeGrafter"/>
</dbReference>
<evidence type="ECO:0000256" key="2">
    <source>
        <dbReference type="ARBA" id="ARBA00022737"/>
    </source>
</evidence>
<dbReference type="SMART" id="SM00409">
    <property type="entry name" value="IG"/>
    <property type="match status" value="1"/>
</dbReference>
<dbReference type="InterPro" id="IPR003598">
    <property type="entry name" value="Ig_sub2"/>
</dbReference>
<proteinExistence type="inferred from homology"/>
<feature type="domain" description="Ig-like" evidence="5">
    <location>
        <begin position="2"/>
        <end position="96"/>
    </location>
</feature>
<accession>A0A671LM91</accession>
<dbReference type="GO" id="GO:0098632">
    <property type="term" value="F:cell-cell adhesion mediator activity"/>
    <property type="evidence" value="ECO:0007669"/>
    <property type="project" value="TreeGrafter"/>
</dbReference>
<reference evidence="6" key="2">
    <citation type="submission" date="2025-09" db="UniProtKB">
        <authorList>
            <consortium name="Ensembl"/>
        </authorList>
    </citation>
    <scope>IDENTIFICATION</scope>
</reference>
<evidence type="ECO:0000256" key="3">
    <source>
        <dbReference type="ARBA" id="ARBA00023157"/>
    </source>
</evidence>
<dbReference type="FunFam" id="2.60.40.10:FF:000189">
    <property type="entry name" value="Neogenin isoform 3"/>
    <property type="match status" value="1"/>
</dbReference>
<dbReference type="GO" id="GO:0070593">
    <property type="term" value="P:dendrite self-avoidance"/>
    <property type="evidence" value="ECO:0007669"/>
    <property type="project" value="TreeGrafter"/>
</dbReference>
<dbReference type="GO" id="GO:0007411">
    <property type="term" value="P:axon guidance"/>
    <property type="evidence" value="ECO:0007669"/>
    <property type="project" value="TreeGrafter"/>
</dbReference>
<sequence length="111" mass="11954">SPAGVLGVSELSFSIEPEDVTASLGEPAVLDCQARGESRVAVRWRRNGVHLQESGGVRLLSNGSLYISSSAPADEGFYQCLAHSRHGAVLRGKIFNNSHKESIKELYTSIK</sequence>
<dbReference type="GO" id="GO:0030424">
    <property type="term" value="C:axon"/>
    <property type="evidence" value="ECO:0007669"/>
    <property type="project" value="TreeGrafter"/>
</dbReference>
<dbReference type="Ensembl" id="ENSSANT00000023029.1">
    <property type="protein sequence ID" value="ENSSANP00000021602.1"/>
    <property type="gene ID" value="ENSSANG00000011208.1"/>
</dbReference>
<evidence type="ECO:0000259" key="5">
    <source>
        <dbReference type="PROSITE" id="PS50835"/>
    </source>
</evidence>
<dbReference type="Pfam" id="PF07679">
    <property type="entry name" value="I-set"/>
    <property type="match status" value="1"/>
</dbReference>
<dbReference type="InterPro" id="IPR013098">
    <property type="entry name" value="Ig_I-set"/>
</dbReference>
<name>A0A671LM91_9TELE</name>
<protein>
    <recommendedName>
        <fullName evidence="5">Ig-like domain-containing protein</fullName>
    </recommendedName>
</protein>
<comment type="similarity">
    <text evidence="1">Belongs to the immunoglobulin superfamily. DCC family.</text>
</comment>
<keyword evidence="3" id="KW-1015">Disulfide bond</keyword>
<evidence type="ECO:0000313" key="6">
    <source>
        <dbReference type="Ensembl" id="ENSSANP00000021602.1"/>
    </source>
</evidence>
<dbReference type="PANTHER" id="PTHR10075:SF103">
    <property type="entry name" value="ROUNDABOUT HOMOLOG 4"/>
    <property type="match status" value="1"/>
</dbReference>
<dbReference type="SMART" id="SM00408">
    <property type="entry name" value="IGc2"/>
    <property type="match status" value="1"/>
</dbReference>
<keyword evidence="7" id="KW-1185">Reference proteome</keyword>
<dbReference type="PROSITE" id="PS50835">
    <property type="entry name" value="IG_LIKE"/>
    <property type="match status" value="1"/>
</dbReference>
<evidence type="ECO:0000313" key="7">
    <source>
        <dbReference type="Proteomes" id="UP000472260"/>
    </source>
</evidence>
<keyword evidence="4" id="KW-0393">Immunoglobulin domain</keyword>
<dbReference type="PANTHER" id="PTHR10075">
    <property type="entry name" value="BASIGIN RELATED"/>
    <property type="match status" value="1"/>
</dbReference>
<evidence type="ECO:0000256" key="1">
    <source>
        <dbReference type="ARBA" id="ARBA00009588"/>
    </source>
</evidence>
<dbReference type="SUPFAM" id="SSF48726">
    <property type="entry name" value="Immunoglobulin"/>
    <property type="match status" value="1"/>
</dbReference>
<organism evidence="6 7">
    <name type="scientific">Sinocyclocheilus anshuiensis</name>
    <dbReference type="NCBI Taxonomy" id="1608454"/>
    <lineage>
        <taxon>Eukaryota</taxon>
        <taxon>Metazoa</taxon>
        <taxon>Chordata</taxon>
        <taxon>Craniata</taxon>
        <taxon>Vertebrata</taxon>
        <taxon>Euteleostomi</taxon>
        <taxon>Actinopterygii</taxon>
        <taxon>Neopterygii</taxon>
        <taxon>Teleostei</taxon>
        <taxon>Ostariophysi</taxon>
        <taxon>Cypriniformes</taxon>
        <taxon>Cyprinidae</taxon>
        <taxon>Cyprininae</taxon>
        <taxon>Sinocyclocheilus</taxon>
    </lineage>
</organism>
<dbReference type="AlphaFoldDB" id="A0A671LM91"/>
<dbReference type="InterPro" id="IPR003599">
    <property type="entry name" value="Ig_sub"/>
</dbReference>
<dbReference type="InterPro" id="IPR007110">
    <property type="entry name" value="Ig-like_dom"/>
</dbReference>
<dbReference type="Proteomes" id="UP000472260">
    <property type="component" value="Unassembled WGS sequence"/>
</dbReference>
<dbReference type="InterPro" id="IPR013783">
    <property type="entry name" value="Ig-like_fold"/>
</dbReference>
<dbReference type="GO" id="GO:0005886">
    <property type="term" value="C:plasma membrane"/>
    <property type="evidence" value="ECO:0007669"/>
    <property type="project" value="TreeGrafter"/>
</dbReference>
<dbReference type="Gene3D" id="2.60.40.10">
    <property type="entry name" value="Immunoglobulins"/>
    <property type="match status" value="1"/>
</dbReference>
<evidence type="ECO:0000256" key="4">
    <source>
        <dbReference type="ARBA" id="ARBA00023319"/>
    </source>
</evidence>
<keyword evidence="2" id="KW-0677">Repeat</keyword>
<reference evidence="6" key="1">
    <citation type="submission" date="2025-08" db="UniProtKB">
        <authorList>
            <consortium name="Ensembl"/>
        </authorList>
    </citation>
    <scope>IDENTIFICATION</scope>
</reference>